<feature type="chain" id="PRO_5038813001" description="Dockerin domain-containing protein" evidence="1">
    <location>
        <begin position="25"/>
        <end position="641"/>
    </location>
</feature>
<dbReference type="PROSITE" id="PS51766">
    <property type="entry name" value="DOCKERIN"/>
    <property type="match status" value="1"/>
</dbReference>
<dbReference type="EMBL" id="CP002403">
    <property type="protein sequence ID" value="ADU21597.1"/>
    <property type="molecule type" value="Genomic_DNA"/>
</dbReference>
<name>E6UCJ2_RUMA7</name>
<dbReference type="RefSeq" id="WP_013497775.1">
    <property type="nucleotide sequence ID" value="NC_014833.1"/>
</dbReference>
<dbReference type="AlphaFoldDB" id="E6UCJ2"/>
<feature type="signal peptide" evidence="1">
    <location>
        <begin position="1"/>
        <end position="24"/>
    </location>
</feature>
<dbReference type="SUPFAM" id="SSF63446">
    <property type="entry name" value="Type I dockerin domain"/>
    <property type="match status" value="1"/>
</dbReference>
<dbReference type="KEGG" id="ral:Rumal_1071"/>
<accession>E6UCJ2</accession>
<evidence type="ECO:0000259" key="2">
    <source>
        <dbReference type="PROSITE" id="PS51766"/>
    </source>
</evidence>
<dbReference type="Gene3D" id="1.10.1330.10">
    <property type="entry name" value="Dockerin domain"/>
    <property type="match status" value="1"/>
</dbReference>
<dbReference type="InterPro" id="IPR016134">
    <property type="entry name" value="Dockerin_dom"/>
</dbReference>
<sequence length="641" mass="70477" precursor="true">MKRKHRMVSLLTSAAMLWVMQPSGIVTVSADMAGEFSENHSYVGGTVNTPILRSTDIQPIEITEQPSAVSDVYYNEDVTLTAKADNANTARWYCRSLNGIHPCGKLTALDESGLTSVSVKADGKTYFCRFSDGKEYADTQTVSACFIPAFTVNETSMTFIGGEDAEISIPCDYDHEHPCDHIITDEWIMRKNGTDVTITSSDKYIIKGSRLTIKDISAEESSCILRHIITEHGSYYSKGINISVVDGDPDKSISSFELEGIGKLFIGDKAPGISDISTMSEKYTIESISWTGVDANGYIVSPNPAYSISLKAADGYMFRYGGNGDIKGHMDDIMLTAYGVPDTYTDKLTVSRTYDNHTYLTAPKDFIALEQYDLSACRYNYVDIQLKVNFSCPDQHSEKHAVKSFTDAHYSAGYHLPEGLTMDSMGHITGMLTAPEGVQPFLVYIESTSGEAYLMDCTFTVNEHEHQYVKDTDPETGEAVMVCSGTEYCGAEPIPVPQEPHNAHTWGQWISDNDNTHSCTCTECSEIKTESHSFDDGVITKEASKEEKGIIVYTCTECGHQITEEYEYDGNTDDDYILGDANGDGMINVSDIAIAAAYVKGRKPLDDKSQKRADTNNDGKVNISDISKIAAHVKGKKLLAK</sequence>
<dbReference type="Proteomes" id="UP000006919">
    <property type="component" value="Chromosome"/>
</dbReference>
<keyword evidence="1" id="KW-0732">Signal</keyword>
<gene>
    <name evidence="3" type="ordered locus">Rumal_1071</name>
</gene>
<dbReference type="InterPro" id="IPR036439">
    <property type="entry name" value="Dockerin_dom_sf"/>
</dbReference>
<dbReference type="CDD" id="cd14256">
    <property type="entry name" value="Dockerin_I"/>
    <property type="match status" value="1"/>
</dbReference>
<feature type="domain" description="Dockerin" evidence="2">
    <location>
        <begin position="574"/>
        <end position="641"/>
    </location>
</feature>
<reference evidence="3 4" key="1">
    <citation type="journal article" date="2011" name="J. Bacteriol.">
        <title>Complete genome of the cellulolytic ruminal bacterium Ruminococcus albus 7.</title>
        <authorList>
            <person name="Suen G."/>
            <person name="Stevenson D.M."/>
            <person name="Bruce D.C."/>
            <person name="Chertkov O."/>
            <person name="Copeland A."/>
            <person name="Cheng J.F."/>
            <person name="Detter C."/>
            <person name="Detter J.C."/>
            <person name="Goodwin L.A."/>
            <person name="Han C.S."/>
            <person name="Hauser L.J."/>
            <person name="Ivanova N.N."/>
            <person name="Kyrpides N.C."/>
            <person name="Land M.L."/>
            <person name="Lapidus A."/>
            <person name="Lucas S."/>
            <person name="Ovchinnikova G."/>
            <person name="Pitluck S."/>
            <person name="Tapia R."/>
            <person name="Woyke T."/>
            <person name="Boyum J."/>
            <person name="Mead D."/>
            <person name="Weimer P.J."/>
        </authorList>
    </citation>
    <scope>NUCLEOTIDE SEQUENCE [LARGE SCALE GENOMIC DNA]</scope>
    <source>
        <strain evidence="4">ATCC 27210 / DSM 20455 / JCM 14654 / NCDO 2250 / 7</strain>
    </source>
</reference>
<dbReference type="GO" id="GO:0000272">
    <property type="term" value="P:polysaccharide catabolic process"/>
    <property type="evidence" value="ECO:0007669"/>
    <property type="project" value="InterPro"/>
</dbReference>
<dbReference type="InterPro" id="IPR002105">
    <property type="entry name" value="Dockerin_1_rpt"/>
</dbReference>
<evidence type="ECO:0000313" key="4">
    <source>
        <dbReference type="Proteomes" id="UP000006919"/>
    </source>
</evidence>
<dbReference type="PROSITE" id="PS00018">
    <property type="entry name" value="EF_HAND_1"/>
    <property type="match status" value="2"/>
</dbReference>
<dbReference type="Pfam" id="PF00404">
    <property type="entry name" value="Dockerin_1"/>
    <property type="match status" value="1"/>
</dbReference>
<proteinExistence type="predicted"/>
<dbReference type="GO" id="GO:0004553">
    <property type="term" value="F:hydrolase activity, hydrolyzing O-glycosyl compounds"/>
    <property type="evidence" value="ECO:0007669"/>
    <property type="project" value="InterPro"/>
</dbReference>
<evidence type="ECO:0000313" key="3">
    <source>
        <dbReference type="EMBL" id="ADU21597.1"/>
    </source>
</evidence>
<dbReference type="HOGENOM" id="CLU_426927_0_0_9"/>
<protein>
    <recommendedName>
        <fullName evidence="2">Dockerin domain-containing protein</fullName>
    </recommendedName>
</protein>
<evidence type="ECO:0000256" key="1">
    <source>
        <dbReference type="SAM" id="SignalP"/>
    </source>
</evidence>
<dbReference type="eggNOG" id="COG5492">
    <property type="taxonomic scope" value="Bacteria"/>
</dbReference>
<organism evidence="3 4">
    <name type="scientific">Ruminococcus albus (strain ATCC 27210 / DSM 20455 / JCM 14654 / NCDO 2250 / 7)</name>
    <dbReference type="NCBI Taxonomy" id="697329"/>
    <lineage>
        <taxon>Bacteria</taxon>
        <taxon>Bacillati</taxon>
        <taxon>Bacillota</taxon>
        <taxon>Clostridia</taxon>
        <taxon>Eubacteriales</taxon>
        <taxon>Oscillospiraceae</taxon>
        <taxon>Ruminococcus</taxon>
    </lineage>
</organism>
<dbReference type="InterPro" id="IPR018247">
    <property type="entry name" value="EF_Hand_1_Ca_BS"/>
</dbReference>